<dbReference type="GO" id="GO:0003841">
    <property type="term" value="F:1-acylglycerol-3-phosphate O-acyltransferase activity"/>
    <property type="evidence" value="ECO:0007669"/>
    <property type="project" value="TreeGrafter"/>
</dbReference>
<evidence type="ECO:0000256" key="4">
    <source>
        <dbReference type="SAM" id="Phobius"/>
    </source>
</evidence>
<dbReference type="SMART" id="SM00563">
    <property type="entry name" value="PlsC"/>
    <property type="match status" value="1"/>
</dbReference>
<dbReference type="GO" id="GO:0006654">
    <property type="term" value="P:phosphatidic acid biosynthetic process"/>
    <property type="evidence" value="ECO:0007669"/>
    <property type="project" value="TreeGrafter"/>
</dbReference>
<dbReference type="PANTHER" id="PTHR10434:SF55">
    <property type="entry name" value="POSSIBLE ACYLTRANSFERASE"/>
    <property type="match status" value="1"/>
</dbReference>
<keyword evidence="4" id="KW-0812">Transmembrane</keyword>
<dbReference type="InterPro" id="IPR002123">
    <property type="entry name" value="Plipid/glycerol_acylTrfase"/>
</dbReference>
<dbReference type="CDD" id="cd07989">
    <property type="entry name" value="LPLAT_AGPAT-like"/>
    <property type="match status" value="1"/>
</dbReference>
<dbReference type="EMBL" id="CAFBNO010000037">
    <property type="protein sequence ID" value="CAB4957207.1"/>
    <property type="molecule type" value="Genomic_DNA"/>
</dbReference>
<evidence type="ECO:0000256" key="1">
    <source>
        <dbReference type="ARBA" id="ARBA00022679"/>
    </source>
</evidence>
<dbReference type="GO" id="GO:0005886">
    <property type="term" value="C:plasma membrane"/>
    <property type="evidence" value="ECO:0007669"/>
    <property type="project" value="TreeGrafter"/>
</dbReference>
<evidence type="ECO:0000256" key="3">
    <source>
        <dbReference type="SAM" id="MobiDB-lite"/>
    </source>
</evidence>
<evidence type="ECO:0000313" key="6">
    <source>
        <dbReference type="EMBL" id="CAB4957207.1"/>
    </source>
</evidence>
<dbReference type="Pfam" id="PF01553">
    <property type="entry name" value="Acyltransferase"/>
    <property type="match status" value="1"/>
</dbReference>
<dbReference type="AlphaFoldDB" id="A0A6J7KNG7"/>
<keyword evidence="1" id="KW-0808">Transferase</keyword>
<dbReference type="PANTHER" id="PTHR10434">
    <property type="entry name" value="1-ACYL-SN-GLYCEROL-3-PHOSPHATE ACYLTRANSFERASE"/>
    <property type="match status" value="1"/>
</dbReference>
<feature type="compositionally biased region" description="Basic and acidic residues" evidence="3">
    <location>
        <begin position="241"/>
        <end position="250"/>
    </location>
</feature>
<feature type="region of interest" description="Disordered" evidence="3">
    <location>
        <begin position="241"/>
        <end position="265"/>
    </location>
</feature>
<gene>
    <name evidence="6" type="ORF">UFOPK3837_00827</name>
</gene>
<protein>
    <submittedName>
        <fullName evidence="6">Unannotated protein</fullName>
    </submittedName>
</protein>
<evidence type="ECO:0000256" key="2">
    <source>
        <dbReference type="ARBA" id="ARBA00023315"/>
    </source>
</evidence>
<feature type="transmembrane region" description="Helical" evidence="4">
    <location>
        <begin position="27"/>
        <end position="44"/>
    </location>
</feature>
<keyword evidence="2" id="KW-0012">Acyltransferase</keyword>
<sequence>MASQKRANRELKMPVVKAADRPFGMQLVARVLGLVLRLLFYVKLVKGKENVPKTGAYILAGNHVTYLDALAVAYLTFFKLKRGPHFMAKGPLFNVPLLGPMLRACGQIPVYRNGRVNAEPMAAAKLYLAKGHVITIFPEGTLTRDPEGWPMKGRPGAIRLALETGVPVIPLGQWGTEAIMPTYEKKFLPQPWHACRIIIGKEVNLDKYRGRKLSNPELLEATDLVMQEILKLTAEVRGEKAPKQLYDPRAEGQSTTGNFKKESKQ</sequence>
<accession>A0A6J7KNG7</accession>
<keyword evidence="4" id="KW-0472">Membrane</keyword>
<organism evidence="6">
    <name type="scientific">freshwater metagenome</name>
    <dbReference type="NCBI Taxonomy" id="449393"/>
    <lineage>
        <taxon>unclassified sequences</taxon>
        <taxon>metagenomes</taxon>
        <taxon>ecological metagenomes</taxon>
    </lineage>
</organism>
<keyword evidence="4" id="KW-1133">Transmembrane helix</keyword>
<reference evidence="6" key="1">
    <citation type="submission" date="2020-05" db="EMBL/GenBank/DDBJ databases">
        <authorList>
            <person name="Chiriac C."/>
            <person name="Salcher M."/>
            <person name="Ghai R."/>
            <person name="Kavagutti S V."/>
        </authorList>
    </citation>
    <scope>NUCLEOTIDE SEQUENCE</scope>
</reference>
<feature type="transmembrane region" description="Helical" evidence="4">
    <location>
        <begin position="56"/>
        <end position="77"/>
    </location>
</feature>
<evidence type="ECO:0000259" key="5">
    <source>
        <dbReference type="SMART" id="SM00563"/>
    </source>
</evidence>
<feature type="domain" description="Phospholipid/glycerol acyltransferase" evidence="5">
    <location>
        <begin position="57"/>
        <end position="176"/>
    </location>
</feature>
<name>A0A6J7KNG7_9ZZZZ</name>
<proteinExistence type="predicted"/>
<dbReference type="SUPFAM" id="SSF69593">
    <property type="entry name" value="Glycerol-3-phosphate (1)-acyltransferase"/>
    <property type="match status" value="1"/>
</dbReference>